<name>A0A7W8HAU2_9FIRM</name>
<dbReference type="Pfam" id="PF13346">
    <property type="entry name" value="ABC2_membrane_5"/>
    <property type="match status" value="1"/>
</dbReference>
<keyword evidence="1" id="KW-0472">Membrane</keyword>
<comment type="caution">
    <text evidence="2">The sequence shown here is derived from an EMBL/GenBank/DDBJ whole genome shotgun (WGS) entry which is preliminary data.</text>
</comment>
<protein>
    <submittedName>
        <fullName evidence="2">ABC-type transport system involved in multi-copper enzyme maturation permease subunit</fullName>
    </submittedName>
</protein>
<organism evidence="2 3">
    <name type="scientific">Catenibacillus scindens</name>
    <dbReference type="NCBI Taxonomy" id="673271"/>
    <lineage>
        <taxon>Bacteria</taxon>
        <taxon>Bacillati</taxon>
        <taxon>Bacillota</taxon>
        <taxon>Clostridia</taxon>
        <taxon>Lachnospirales</taxon>
        <taxon>Lachnospiraceae</taxon>
        <taxon>Catenibacillus</taxon>
    </lineage>
</organism>
<feature type="transmembrane region" description="Helical" evidence="1">
    <location>
        <begin position="81"/>
        <end position="101"/>
    </location>
</feature>
<feature type="transmembrane region" description="Helical" evidence="1">
    <location>
        <begin position="107"/>
        <end position="127"/>
    </location>
</feature>
<keyword evidence="3" id="KW-1185">Reference proteome</keyword>
<dbReference type="AlphaFoldDB" id="A0A7W8HAU2"/>
<keyword evidence="1" id="KW-0812">Transmembrane</keyword>
<evidence type="ECO:0000313" key="3">
    <source>
        <dbReference type="Proteomes" id="UP000543642"/>
    </source>
</evidence>
<keyword evidence="1" id="KW-1133">Transmembrane helix</keyword>
<sequence length="131" mass="14462">MALCYLLFAVNTATIDDENNGTPFLLTLPVTRTTYVKEKYFLSGLCLCAAWLLSVGLAYLVHMGSAQNIPAPASQYYLENIVYLVFVMMAIILPIRLKYGYGETSKSFMVFALLALVAMICFGPELAQGIQ</sequence>
<gene>
    <name evidence="2" type="ORF">HNP82_002088</name>
</gene>
<dbReference type="InterPro" id="IPR025699">
    <property type="entry name" value="ABC2_memb-like"/>
</dbReference>
<evidence type="ECO:0000256" key="1">
    <source>
        <dbReference type="SAM" id="Phobius"/>
    </source>
</evidence>
<reference evidence="2 3" key="1">
    <citation type="submission" date="2020-08" db="EMBL/GenBank/DDBJ databases">
        <title>Genomic Encyclopedia of Type Strains, Phase IV (KMG-IV): sequencing the most valuable type-strain genomes for metagenomic binning, comparative biology and taxonomic classification.</title>
        <authorList>
            <person name="Goeker M."/>
        </authorList>
    </citation>
    <scope>NUCLEOTIDE SEQUENCE [LARGE SCALE GENOMIC DNA]</scope>
    <source>
        <strain evidence="2 3">DSM 106146</strain>
    </source>
</reference>
<dbReference type="EMBL" id="JACHFW010000008">
    <property type="protein sequence ID" value="MBB5264949.1"/>
    <property type="molecule type" value="Genomic_DNA"/>
</dbReference>
<dbReference type="Proteomes" id="UP000543642">
    <property type="component" value="Unassembled WGS sequence"/>
</dbReference>
<evidence type="ECO:0000313" key="2">
    <source>
        <dbReference type="EMBL" id="MBB5264949.1"/>
    </source>
</evidence>
<accession>A0A7W8HAU2</accession>
<proteinExistence type="predicted"/>
<feature type="transmembrane region" description="Helical" evidence="1">
    <location>
        <begin position="39"/>
        <end position="61"/>
    </location>
</feature>